<evidence type="ECO:0000313" key="1">
    <source>
        <dbReference type="EnsemblMetazoa" id="GAUT028854-PA"/>
    </source>
</evidence>
<accession>A0A1A9V821</accession>
<reference evidence="1" key="1">
    <citation type="submission" date="2020-05" db="UniProtKB">
        <authorList>
            <consortium name="EnsemblMetazoa"/>
        </authorList>
    </citation>
    <scope>IDENTIFICATION</scope>
    <source>
        <strain evidence="1">TTRI</strain>
    </source>
</reference>
<dbReference type="AlphaFoldDB" id="A0A1A9V821"/>
<proteinExistence type="predicted"/>
<name>A0A1A9V821_GLOAU</name>
<dbReference type="VEuPathDB" id="VectorBase:GAUT028854"/>
<protein>
    <submittedName>
        <fullName evidence="1">Uncharacterized protein</fullName>
    </submittedName>
</protein>
<dbReference type="Proteomes" id="UP000078200">
    <property type="component" value="Unassembled WGS sequence"/>
</dbReference>
<sequence length="111" mass="12475">MDEIRTLIILYLKFIIGVYKANIDKEMILLSISLTKTLGARVRDLARNTKFIPLYAPCQERILTQNGGSFCILLSKRFSLSTTDIKGAFKENIICQFIATAVCSVKGELKI</sequence>
<keyword evidence="2" id="KW-1185">Reference proteome</keyword>
<organism evidence="1 2">
    <name type="scientific">Glossina austeni</name>
    <name type="common">Savannah tsetse fly</name>
    <dbReference type="NCBI Taxonomy" id="7395"/>
    <lineage>
        <taxon>Eukaryota</taxon>
        <taxon>Metazoa</taxon>
        <taxon>Ecdysozoa</taxon>
        <taxon>Arthropoda</taxon>
        <taxon>Hexapoda</taxon>
        <taxon>Insecta</taxon>
        <taxon>Pterygota</taxon>
        <taxon>Neoptera</taxon>
        <taxon>Endopterygota</taxon>
        <taxon>Diptera</taxon>
        <taxon>Brachycera</taxon>
        <taxon>Muscomorpha</taxon>
        <taxon>Hippoboscoidea</taxon>
        <taxon>Glossinidae</taxon>
        <taxon>Glossina</taxon>
    </lineage>
</organism>
<dbReference type="EnsemblMetazoa" id="GAUT028854-RA">
    <property type="protein sequence ID" value="GAUT028854-PA"/>
    <property type="gene ID" value="GAUT028854"/>
</dbReference>
<evidence type="ECO:0000313" key="2">
    <source>
        <dbReference type="Proteomes" id="UP000078200"/>
    </source>
</evidence>